<evidence type="ECO:0000256" key="2">
    <source>
        <dbReference type="SAM" id="MobiDB-lite"/>
    </source>
</evidence>
<dbReference type="Ensembl" id="ENSMZET00005015514.1">
    <property type="protein sequence ID" value="ENSMZEP00005015025.1"/>
    <property type="gene ID" value="ENSMZEG00005011236.1"/>
</dbReference>
<dbReference type="InterPro" id="IPR029060">
    <property type="entry name" value="PIN-like_dom_sf"/>
</dbReference>
<reference evidence="3" key="2">
    <citation type="submission" date="2025-08" db="UniProtKB">
        <authorList>
            <consortium name="Ensembl"/>
        </authorList>
    </citation>
    <scope>IDENTIFICATION</scope>
</reference>
<dbReference type="Proteomes" id="UP000265160">
    <property type="component" value="LG1"/>
</dbReference>
<evidence type="ECO:0000313" key="3">
    <source>
        <dbReference type="Ensembl" id="ENSMZEP00005015025.1"/>
    </source>
</evidence>
<dbReference type="PANTHER" id="PTHR15976">
    <property type="entry name" value="CONSTITUTIVE COACTIVATOR OF PEROXISOME PROLIFERATOR-ACTIVATED RECEPTOR GAMMA"/>
    <property type="match status" value="1"/>
</dbReference>
<evidence type="ECO:0000313" key="4">
    <source>
        <dbReference type="Proteomes" id="UP000265160"/>
    </source>
</evidence>
<dbReference type="AlphaFoldDB" id="A0A3P9BYH4"/>
<protein>
    <submittedName>
        <fullName evidence="3">Family with sequence similarity 120 member B</fullName>
    </submittedName>
</protein>
<dbReference type="PANTHER" id="PTHR15976:SF17">
    <property type="entry name" value="CONSTITUTIVE COACTIVATOR OF PEROXISOME PROLIFERATOR-ACTIVATED RECEPTOR GAMMA"/>
    <property type="match status" value="1"/>
</dbReference>
<feature type="compositionally biased region" description="Polar residues" evidence="2">
    <location>
        <begin position="600"/>
        <end position="616"/>
    </location>
</feature>
<dbReference type="CDD" id="cd18672">
    <property type="entry name" value="PIN_FAM120B-like"/>
    <property type="match status" value="1"/>
</dbReference>
<proteinExistence type="inferred from homology"/>
<dbReference type="Gene3D" id="3.40.50.1010">
    <property type="entry name" value="5'-nuclease"/>
    <property type="match status" value="1"/>
</dbReference>
<evidence type="ECO:0000256" key="1">
    <source>
        <dbReference type="ARBA" id="ARBA00009495"/>
    </source>
</evidence>
<dbReference type="GO" id="GO:0005634">
    <property type="term" value="C:nucleus"/>
    <property type="evidence" value="ECO:0007669"/>
    <property type="project" value="TreeGrafter"/>
</dbReference>
<dbReference type="InterPro" id="IPR026784">
    <property type="entry name" value="Coact_PPARg"/>
</dbReference>
<comment type="similarity">
    <text evidence="1">Belongs to the constitutive coactivator of PPAR-gamma family.</text>
</comment>
<reference evidence="3" key="3">
    <citation type="submission" date="2025-09" db="UniProtKB">
        <authorList>
            <consortium name="Ensembl"/>
        </authorList>
    </citation>
    <scope>IDENTIFICATION</scope>
</reference>
<sequence length="668" mass="74792">MGVKGLQYFMDRCCPEACVTVNLREMARQQQASATAPHTNPTLVVDGMACLCYWYSCKDWACGGQWREYLDILKRWVEAFTSAGIRLVFFFDGVVEEQKRQEWVKRRRRVNGKISKIFCHIKEHGDQPGRELFCLPSGLATFTPFALRSLGQEVFCSVREADYEIASYARQHGSMGILGEDSDFIIYDSAPYLSVAKLRINSLTTVMYDRQRLCLTIGLAVTQLPLLACLLGNDVVSEEKMRDVRNNAMAAYRCISAAVLNRINRTLDFSVLFTTKSKLYLLLATFKLLKKGVCLYTLPGQKRPELCEISSLPSAFEKYVSPEILKVCYKGFMVYTVLCVGVTECSNTLEDEEDTELVPQALVYKPCRQLIYGLLLLLGHNGRIVDPPAIREWFVFPGNPLKEPDIVHPLPVSLPCDQPSLDLLWFSTGPDVAALRLTAFLTIFGCPEFSELHGVIEDSLLAALCLVTYLVLQVQTLSLEDVDSYLSQAVCLRLKSSQELQQIELPLFSSRAVQLGSLYVRGLSHLLGANCASGCPLPSAALMPWHSFDGRLFHSKYLLAHSGTEKTELLDHESSSLSLFLQLREKLTETCNKKGRVLQSRPNAPQSRPKTTTQTGYRHRHSGETHTLDTCFYLIISVHVNPGSLKVSINSFSSLGPFGTKFPCKHVA</sequence>
<feature type="region of interest" description="Disordered" evidence="2">
    <location>
        <begin position="594"/>
        <end position="620"/>
    </location>
</feature>
<keyword evidence="4" id="KW-1185">Reference proteome</keyword>
<dbReference type="GeneTree" id="ENSGT00530000063168"/>
<name>A0A3P9BYH4_9CICH</name>
<accession>A0A3P9BYH4</accession>
<organism evidence="3 4">
    <name type="scientific">Maylandia zebra</name>
    <name type="common">zebra mbuna</name>
    <dbReference type="NCBI Taxonomy" id="106582"/>
    <lineage>
        <taxon>Eukaryota</taxon>
        <taxon>Metazoa</taxon>
        <taxon>Chordata</taxon>
        <taxon>Craniata</taxon>
        <taxon>Vertebrata</taxon>
        <taxon>Euteleostomi</taxon>
        <taxon>Actinopterygii</taxon>
        <taxon>Neopterygii</taxon>
        <taxon>Teleostei</taxon>
        <taxon>Neoteleostei</taxon>
        <taxon>Acanthomorphata</taxon>
        <taxon>Ovalentaria</taxon>
        <taxon>Cichlomorphae</taxon>
        <taxon>Cichliformes</taxon>
        <taxon>Cichlidae</taxon>
        <taxon>African cichlids</taxon>
        <taxon>Pseudocrenilabrinae</taxon>
        <taxon>Haplochromini</taxon>
        <taxon>Maylandia</taxon>
        <taxon>Maylandia zebra complex</taxon>
    </lineage>
</organism>
<dbReference type="STRING" id="106582.ENSMZEP00005015025"/>
<dbReference type="SUPFAM" id="SSF88723">
    <property type="entry name" value="PIN domain-like"/>
    <property type="match status" value="1"/>
</dbReference>
<reference evidence="3 4" key="1">
    <citation type="journal article" date="2014" name="Nature">
        <title>The genomic substrate for adaptive radiation in African cichlid fish.</title>
        <authorList>
            <person name="Brawand D."/>
            <person name="Wagner C.E."/>
            <person name="Li Y.I."/>
            <person name="Malinsky M."/>
            <person name="Keller I."/>
            <person name="Fan S."/>
            <person name="Simakov O."/>
            <person name="Ng A.Y."/>
            <person name="Lim Z.W."/>
            <person name="Bezault E."/>
            <person name="Turner-Maier J."/>
            <person name="Johnson J."/>
            <person name="Alcazar R."/>
            <person name="Noh H.J."/>
            <person name="Russell P."/>
            <person name="Aken B."/>
            <person name="Alfoldi J."/>
            <person name="Amemiya C."/>
            <person name="Azzouzi N."/>
            <person name="Baroiller J.F."/>
            <person name="Barloy-Hubler F."/>
            <person name="Berlin A."/>
            <person name="Bloomquist R."/>
            <person name="Carleton K.L."/>
            <person name="Conte M.A."/>
            <person name="D'Cotta H."/>
            <person name="Eshel O."/>
            <person name="Gaffney L."/>
            <person name="Galibert F."/>
            <person name="Gante H.F."/>
            <person name="Gnerre S."/>
            <person name="Greuter L."/>
            <person name="Guyon R."/>
            <person name="Haddad N.S."/>
            <person name="Haerty W."/>
            <person name="Harris R.M."/>
            <person name="Hofmann H.A."/>
            <person name="Hourlier T."/>
            <person name="Hulata G."/>
            <person name="Jaffe D.B."/>
            <person name="Lara M."/>
            <person name="Lee A.P."/>
            <person name="MacCallum I."/>
            <person name="Mwaiko S."/>
            <person name="Nikaido M."/>
            <person name="Nishihara H."/>
            <person name="Ozouf-Costaz C."/>
            <person name="Penman D.J."/>
            <person name="Przybylski D."/>
            <person name="Rakotomanga M."/>
            <person name="Renn S.C.P."/>
            <person name="Ribeiro F.J."/>
            <person name="Ron M."/>
            <person name="Salzburger W."/>
            <person name="Sanchez-Pulido L."/>
            <person name="Santos M.E."/>
            <person name="Searle S."/>
            <person name="Sharpe T."/>
            <person name="Swofford R."/>
            <person name="Tan F.J."/>
            <person name="Williams L."/>
            <person name="Young S."/>
            <person name="Yin S."/>
            <person name="Okada N."/>
            <person name="Kocher T.D."/>
            <person name="Miska E.A."/>
            <person name="Lander E.S."/>
            <person name="Venkatesh B."/>
            <person name="Fernald R.D."/>
            <person name="Meyer A."/>
            <person name="Ponting C.P."/>
            <person name="Streelman J.T."/>
            <person name="Lindblad-Toh K."/>
            <person name="Seehausen O."/>
            <person name="Di Palma F."/>
        </authorList>
    </citation>
    <scope>NUCLEOTIDE SEQUENCE</scope>
</reference>